<dbReference type="EMBL" id="LXQA011463273">
    <property type="protein sequence ID" value="MCI98075.1"/>
    <property type="molecule type" value="Genomic_DNA"/>
</dbReference>
<dbReference type="AlphaFoldDB" id="A0A392WK17"/>
<keyword evidence="3" id="KW-1185">Reference proteome</keyword>
<reference evidence="2 3" key="1">
    <citation type="journal article" date="2018" name="Front. Plant Sci.">
        <title>Red Clover (Trifolium pratense) and Zigzag Clover (T. medium) - A Picture of Genomic Similarities and Differences.</title>
        <authorList>
            <person name="Dluhosova J."/>
            <person name="Istvanek J."/>
            <person name="Nedelnik J."/>
            <person name="Repkova J."/>
        </authorList>
    </citation>
    <scope>NUCLEOTIDE SEQUENCE [LARGE SCALE GENOMIC DNA]</scope>
    <source>
        <strain evidence="3">cv. 10/8</strain>
        <tissue evidence="2">Leaf</tissue>
    </source>
</reference>
<proteinExistence type="predicted"/>
<organism evidence="2 3">
    <name type="scientific">Trifolium medium</name>
    <dbReference type="NCBI Taxonomy" id="97028"/>
    <lineage>
        <taxon>Eukaryota</taxon>
        <taxon>Viridiplantae</taxon>
        <taxon>Streptophyta</taxon>
        <taxon>Embryophyta</taxon>
        <taxon>Tracheophyta</taxon>
        <taxon>Spermatophyta</taxon>
        <taxon>Magnoliopsida</taxon>
        <taxon>eudicotyledons</taxon>
        <taxon>Gunneridae</taxon>
        <taxon>Pentapetalae</taxon>
        <taxon>rosids</taxon>
        <taxon>fabids</taxon>
        <taxon>Fabales</taxon>
        <taxon>Fabaceae</taxon>
        <taxon>Papilionoideae</taxon>
        <taxon>50 kb inversion clade</taxon>
        <taxon>NPAAA clade</taxon>
        <taxon>Hologalegina</taxon>
        <taxon>IRL clade</taxon>
        <taxon>Trifolieae</taxon>
        <taxon>Trifolium</taxon>
    </lineage>
</organism>
<dbReference type="Proteomes" id="UP000265520">
    <property type="component" value="Unassembled WGS sequence"/>
</dbReference>
<feature type="region of interest" description="Disordered" evidence="1">
    <location>
        <begin position="23"/>
        <end position="47"/>
    </location>
</feature>
<name>A0A392WK17_9FABA</name>
<evidence type="ECO:0000256" key="1">
    <source>
        <dbReference type="SAM" id="MobiDB-lite"/>
    </source>
</evidence>
<accession>A0A392WK17</accession>
<evidence type="ECO:0000313" key="2">
    <source>
        <dbReference type="EMBL" id="MCI98075.1"/>
    </source>
</evidence>
<comment type="caution">
    <text evidence="2">The sequence shown here is derived from an EMBL/GenBank/DDBJ whole genome shotgun (WGS) entry which is preliminary data.</text>
</comment>
<feature type="compositionally biased region" description="Acidic residues" evidence="1">
    <location>
        <begin position="27"/>
        <end position="46"/>
    </location>
</feature>
<feature type="non-terminal residue" evidence="2">
    <location>
        <position position="1"/>
    </location>
</feature>
<evidence type="ECO:0000313" key="3">
    <source>
        <dbReference type="Proteomes" id="UP000265520"/>
    </source>
</evidence>
<feature type="non-terminal residue" evidence="2">
    <location>
        <position position="66"/>
    </location>
</feature>
<sequence length="66" mass="7593">LYLADIYDLYPFDSMIHNMVSEQYPRDEDEDSAADFDSTIDEDEDISHDVDMEVSAEVQSSTLCNH</sequence>
<protein>
    <submittedName>
        <fullName evidence="2">Pentatricopeptide repeat-containing protein</fullName>
    </submittedName>
</protein>